<dbReference type="OrthoDB" id="2138472at2"/>
<dbReference type="Gene3D" id="3.30.1180.10">
    <property type="match status" value="1"/>
</dbReference>
<dbReference type="Proteomes" id="UP000199701">
    <property type="component" value="Unassembled WGS sequence"/>
</dbReference>
<gene>
    <name evidence="2" type="ORF">SAMN05421659_10280</name>
</gene>
<dbReference type="InterPro" id="IPR043168">
    <property type="entry name" value="DegV_C"/>
</dbReference>
<dbReference type="Gene3D" id="2.20.28.50">
    <property type="entry name" value="degv family protein"/>
    <property type="match status" value="1"/>
</dbReference>
<dbReference type="InterPro" id="IPR050270">
    <property type="entry name" value="DegV_domain_contain"/>
</dbReference>
<accession>A0A1I0MSD1</accession>
<reference evidence="2 3" key="1">
    <citation type="submission" date="2016-10" db="EMBL/GenBank/DDBJ databases">
        <authorList>
            <person name="de Groot N.N."/>
        </authorList>
    </citation>
    <scope>NUCLEOTIDE SEQUENCE [LARGE SCALE GENOMIC DNA]</scope>
    <source>
        <strain evidence="2 3">DSM 9179</strain>
    </source>
</reference>
<dbReference type="PANTHER" id="PTHR33434">
    <property type="entry name" value="DEGV DOMAIN-CONTAINING PROTEIN DR_1986-RELATED"/>
    <property type="match status" value="1"/>
</dbReference>
<dbReference type="Gene3D" id="3.40.50.10440">
    <property type="entry name" value="Dihydroxyacetone kinase, domain 1"/>
    <property type="match status" value="1"/>
</dbReference>
<name>A0A1I0MSD1_9FIRM</name>
<dbReference type="SUPFAM" id="SSF82549">
    <property type="entry name" value="DAK1/DegV-like"/>
    <property type="match status" value="1"/>
</dbReference>
<organism evidence="2 3">
    <name type="scientific">[Clostridium] fimetarium</name>
    <dbReference type="NCBI Taxonomy" id="99656"/>
    <lineage>
        <taxon>Bacteria</taxon>
        <taxon>Bacillati</taxon>
        <taxon>Bacillota</taxon>
        <taxon>Clostridia</taxon>
        <taxon>Lachnospirales</taxon>
        <taxon>Lachnospiraceae</taxon>
    </lineage>
</organism>
<dbReference type="AlphaFoldDB" id="A0A1I0MSD1"/>
<keyword evidence="1" id="KW-0446">Lipid-binding</keyword>
<keyword evidence="3" id="KW-1185">Reference proteome</keyword>
<sequence>MNYKIVVDSCCDLPKEIAKDDHFSFAPLTLMVDDFSIIDDETFDQADFLKKVRESKNCPKSACPSPERYMNDFVGENLDVYVVTLSAELSGSYNSAQLGRNLYIEEGGTNNVHVFNSMSASCGEALIAMKVKELVEQGLAFDEVVAIAEEFTQHMKTYFVLESLETLRKNGRLTNLQAIIASALNIKPLMSAEGGKIVKLDQARGVNKALAKMIAMIKEKTVDCENKILAIAHCNCFERAEYVKSEISKLMKFKDIIIVDTAGVSSMYANEGGIIVTV</sequence>
<evidence type="ECO:0000313" key="3">
    <source>
        <dbReference type="Proteomes" id="UP000199701"/>
    </source>
</evidence>
<dbReference type="STRING" id="99656.SAMN05421659_10280"/>
<dbReference type="InterPro" id="IPR003797">
    <property type="entry name" value="DegV"/>
</dbReference>
<dbReference type="EMBL" id="FOJI01000002">
    <property type="protein sequence ID" value="SEV91165.1"/>
    <property type="molecule type" value="Genomic_DNA"/>
</dbReference>
<dbReference type="Pfam" id="PF02645">
    <property type="entry name" value="DegV"/>
    <property type="match status" value="1"/>
</dbReference>
<evidence type="ECO:0000313" key="2">
    <source>
        <dbReference type="EMBL" id="SEV91165.1"/>
    </source>
</evidence>
<dbReference type="RefSeq" id="WP_092450391.1">
    <property type="nucleotide sequence ID" value="NZ_FOJI01000002.1"/>
</dbReference>
<evidence type="ECO:0000256" key="1">
    <source>
        <dbReference type="ARBA" id="ARBA00023121"/>
    </source>
</evidence>
<dbReference type="PROSITE" id="PS51482">
    <property type="entry name" value="DEGV"/>
    <property type="match status" value="1"/>
</dbReference>
<dbReference type="GO" id="GO:0008289">
    <property type="term" value="F:lipid binding"/>
    <property type="evidence" value="ECO:0007669"/>
    <property type="project" value="UniProtKB-KW"/>
</dbReference>
<proteinExistence type="predicted"/>
<dbReference type="PANTHER" id="PTHR33434:SF2">
    <property type="entry name" value="FATTY ACID-BINDING PROTEIN TM_1468"/>
    <property type="match status" value="1"/>
</dbReference>
<protein>
    <submittedName>
        <fullName evidence="2">EDD domain protein, DegV family</fullName>
    </submittedName>
</protein>
<dbReference type="NCBIfam" id="TIGR00762">
    <property type="entry name" value="DegV"/>
    <property type="match status" value="1"/>
</dbReference>